<dbReference type="InterPro" id="IPR053144">
    <property type="entry name" value="Acetyltransferase_Butenolide"/>
</dbReference>
<gene>
    <name evidence="2" type="ORF">BJX66DRAFT_310376</name>
</gene>
<protein>
    <recommendedName>
        <fullName evidence="1">N-acetyltransferase domain-containing protein</fullName>
    </recommendedName>
</protein>
<organism evidence="2 3">
    <name type="scientific">Aspergillus keveii</name>
    <dbReference type="NCBI Taxonomy" id="714993"/>
    <lineage>
        <taxon>Eukaryota</taxon>
        <taxon>Fungi</taxon>
        <taxon>Dikarya</taxon>
        <taxon>Ascomycota</taxon>
        <taxon>Pezizomycotina</taxon>
        <taxon>Eurotiomycetes</taxon>
        <taxon>Eurotiomycetidae</taxon>
        <taxon>Eurotiales</taxon>
        <taxon>Aspergillaceae</taxon>
        <taxon>Aspergillus</taxon>
        <taxon>Aspergillus subgen. Nidulantes</taxon>
    </lineage>
</organism>
<accession>A0ABR4FWN8</accession>
<reference evidence="2 3" key="1">
    <citation type="submission" date="2024-07" db="EMBL/GenBank/DDBJ databases">
        <title>Section-level genome sequencing and comparative genomics of Aspergillus sections Usti and Cavernicolus.</title>
        <authorList>
            <consortium name="Lawrence Berkeley National Laboratory"/>
            <person name="Nybo J.L."/>
            <person name="Vesth T.C."/>
            <person name="Theobald S."/>
            <person name="Frisvad J.C."/>
            <person name="Larsen T.O."/>
            <person name="Kjaerboelling I."/>
            <person name="Rothschild-Mancinelli K."/>
            <person name="Lyhne E.K."/>
            <person name="Kogle M.E."/>
            <person name="Barry K."/>
            <person name="Clum A."/>
            <person name="Na H."/>
            <person name="Ledsgaard L."/>
            <person name="Lin J."/>
            <person name="Lipzen A."/>
            <person name="Kuo A."/>
            <person name="Riley R."/>
            <person name="Mondo S."/>
            <person name="Labutti K."/>
            <person name="Haridas S."/>
            <person name="Pangalinan J."/>
            <person name="Salamov A.A."/>
            <person name="Simmons B.A."/>
            <person name="Magnuson J.K."/>
            <person name="Chen J."/>
            <person name="Drula E."/>
            <person name="Henrissat B."/>
            <person name="Wiebenga A."/>
            <person name="Lubbers R.J."/>
            <person name="Gomes A.C."/>
            <person name="Makela M.R."/>
            <person name="Stajich J."/>
            <person name="Grigoriev I.V."/>
            <person name="Mortensen U.H."/>
            <person name="De Vries R.P."/>
            <person name="Baker S.E."/>
            <person name="Andersen M.R."/>
        </authorList>
    </citation>
    <scope>NUCLEOTIDE SEQUENCE [LARGE SCALE GENOMIC DNA]</scope>
    <source>
        <strain evidence="2 3">CBS 209.92</strain>
    </source>
</reference>
<dbReference type="PANTHER" id="PTHR43233">
    <property type="entry name" value="FAMILY N-ACETYLTRANSFERASE, PUTATIVE (AFU_ORTHOLOGUE AFUA_6G03350)-RELATED"/>
    <property type="match status" value="1"/>
</dbReference>
<dbReference type="PROSITE" id="PS51186">
    <property type="entry name" value="GNAT"/>
    <property type="match status" value="1"/>
</dbReference>
<evidence type="ECO:0000313" key="3">
    <source>
        <dbReference type="Proteomes" id="UP001610563"/>
    </source>
</evidence>
<dbReference type="CDD" id="cd04301">
    <property type="entry name" value="NAT_SF"/>
    <property type="match status" value="1"/>
</dbReference>
<comment type="caution">
    <text evidence="2">The sequence shown here is derived from an EMBL/GenBank/DDBJ whole genome shotgun (WGS) entry which is preliminary data.</text>
</comment>
<dbReference type="SUPFAM" id="SSF55729">
    <property type="entry name" value="Acyl-CoA N-acyltransferases (Nat)"/>
    <property type="match status" value="1"/>
</dbReference>
<sequence length="189" mass="21089">MSIPTEPQLWSQDGFIISTDRALLSIPAINHAFSQDFMYWVNALPEEVLRKIIDGSFCFGLYKVVDGGPDPDPTSHGDNGIVQQPAERKATKFVQIGFARLITDTISFAYLTDLYVLPEYQGLGLGGWLIDCVDEVLDPLPYLRWVMLRTSVEKSKESYQKRLGMSVLESGDIREGPVMMGKKGRAGRA</sequence>
<keyword evidence="3" id="KW-1185">Reference proteome</keyword>
<dbReference type="Gene3D" id="3.40.630.30">
    <property type="match status" value="1"/>
</dbReference>
<feature type="domain" description="N-acetyltransferase" evidence="1">
    <location>
        <begin position="96"/>
        <end position="185"/>
    </location>
</feature>
<dbReference type="InterPro" id="IPR000182">
    <property type="entry name" value="GNAT_dom"/>
</dbReference>
<dbReference type="Proteomes" id="UP001610563">
    <property type="component" value="Unassembled WGS sequence"/>
</dbReference>
<proteinExistence type="predicted"/>
<evidence type="ECO:0000259" key="1">
    <source>
        <dbReference type="PROSITE" id="PS51186"/>
    </source>
</evidence>
<dbReference type="PANTHER" id="PTHR43233:SF1">
    <property type="entry name" value="FAMILY N-ACETYLTRANSFERASE, PUTATIVE (AFU_ORTHOLOGUE AFUA_6G03350)-RELATED"/>
    <property type="match status" value="1"/>
</dbReference>
<dbReference type="InterPro" id="IPR016181">
    <property type="entry name" value="Acyl_CoA_acyltransferase"/>
</dbReference>
<dbReference type="EMBL" id="JBFTWV010000092">
    <property type="protein sequence ID" value="KAL2787683.1"/>
    <property type="molecule type" value="Genomic_DNA"/>
</dbReference>
<dbReference type="Pfam" id="PF13508">
    <property type="entry name" value="Acetyltransf_7"/>
    <property type="match status" value="1"/>
</dbReference>
<evidence type="ECO:0000313" key="2">
    <source>
        <dbReference type="EMBL" id="KAL2787683.1"/>
    </source>
</evidence>
<name>A0ABR4FWN8_9EURO</name>